<protein>
    <submittedName>
        <fullName evidence="1">Uncharacterized protein</fullName>
    </submittedName>
</protein>
<reference evidence="1 2" key="1">
    <citation type="journal article" date="2022" name="Genome Biol. Evol.">
        <title>The Spruce Budworm Genome: Reconstructing the Evolutionary History of Antifreeze Proteins.</title>
        <authorList>
            <person name="Beliveau C."/>
            <person name="Gagne P."/>
            <person name="Picq S."/>
            <person name="Vernygora O."/>
            <person name="Keeling C.I."/>
            <person name="Pinkney K."/>
            <person name="Doucet D."/>
            <person name="Wen F."/>
            <person name="Johnston J.S."/>
            <person name="Maaroufi H."/>
            <person name="Boyle B."/>
            <person name="Laroche J."/>
            <person name="Dewar K."/>
            <person name="Juretic N."/>
            <person name="Blackburn G."/>
            <person name="Nisole A."/>
            <person name="Brunet B."/>
            <person name="Brandao M."/>
            <person name="Lumley L."/>
            <person name="Duan J."/>
            <person name="Quan G."/>
            <person name="Lucarotti C.J."/>
            <person name="Roe A.D."/>
            <person name="Sperling F.A.H."/>
            <person name="Levesque R.C."/>
            <person name="Cusson M."/>
        </authorList>
    </citation>
    <scope>NUCLEOTIDE SEQUENCE [LARGE SCALE GENOMIC DNA]</scope>
    <source>
        <strain evidence="1">Glfc:IPQL:Cfum</strain>
    </source>
</reference>
<accession>A0ACC0JZC6</accession>
<sequence>MSWVKKPGGPPPEQQAFAPQQYNNQPQQSMYPNYAGAPPAMWPQQPQQQQFKPNYPPYQQEYAPNANQHYQQQYNQSYQYAQPGYQQYYSQPQPNPGQNPDNWDNWDWGWEESAKQAQLAAQNAAPQQFNNANVIEESFASTDTWNWSMEDKKDAEKSAVMENKPEPPTRPPQVEEVKLSDKDTVKERAPNLALGKRFHTDNLTPQWSIESQMSQESSEGMHTHSESTFRSETQSRNSTKSSPGITTDATSFNFPHDEALPPIDWPTPTAEEAQQMERRKSHDDLTSSLQELSIANDEPPSQERNSNAHDEASPSQSPSQPAMPPAPPVTAATLPPAAVLPPPSNFPPSNQNPFKNTGSFSHKGTSNQPFSGMPGLTSPAAVNKVQHRPPVGFGANLETTPDNSERPDQPQVAFRPIQVTQQVPDNLEVAPQNDRNEYLQTAHLSTGDYGENTDFSRTMPPPPGLRRMVVGQQETEYGQTSADEPPPGLARMVPGQPTEADNTYNQPSDNYMDRHIDGQPTEDNSRPYRQADGQQTPDNYTQPAQNRTERRPVGLDRMVPGEPSNDEYSQYQAGYSNEQRVVTGVDHDYPNAGPTDIREQNVDGSDYTETTPRNPFGNVRGSSNDVSSEYNGPPEEQQREIMMEGENLQDLSAIAPADMTFTREQALDGADMNTSDIANERKTDLSENDHPVSSSRRQSINRGTSGEESERDRYKSSPRRDRDKHKSSRDKDRDRDRDGRYSRDSRGKYESERRVRREDKERRRDGGDSPEARRHRRGTRSRRYETEDTDYYSDRERDRRRYREGSYGKPPRPDDYRRHDDRRRHNAGERERRIEEEERRRYGRYRDIDPTRKYGSLRREDDGRRGDPYASPSRTESRDDRGPTDDELNETLASSDPRRRDRDRRRRHRPDPYYDGYASVYADPYALQRQQYQYYEHLRQTDPQRYMEVYKQIMAGHPPPPPPEYLAAAKISALEGYGSLGYDGRIEERGSVHSGRSSANGLKGTDTYYGYRHDASLRDATSLRTDLSDRELNTDASLNLHLEESTVRSERMTPFKFSTAHIKGSISSRHVVVVRPSYPVDGLPATVQILSLAAAVSGQPGAHELASYPGPLVKGVTHKKTVIEYCAARVRGGGSRGDPVGYALVWELLSLLLRQNGVVVGTDIAELLMKNKRDFELSPSAKSTPNADGRGSSVSEEEAGASHASDLTPAEERSCIDEKTAIDQLREYLTYGNRQEAIEWAMSHKLWGHAFQLAAYGDRRARAAVAARFLAAVPRADPLHSLYHALAGRQPPVATSVAREEACVRESVDVWWSERSHRGGVWQSVAREEACVRESVDVWWSERSHRGGVWQSVATGEACGRESVDVWWSERSHRGGVWQSVATGECAADERWGDWRAHAAIILSNASSKPDNETRTLTQLGDSLLSRGLLYSAQFCYLAGRVPFARHPLAPLAPPPAAATAPPRLALLLADSRADSLRDLATNEAIFATEIYEYALSLSQDYCIGELQVYKFVLACRLVDAGEYERALAYAEAVARAVTRAPREYPPRLVAQVAALADRLKYHDPALNEDPPLVEEGATAGALPRHHQQWLGDVASVAQSLAAEAEASLHATPAHAAAPAPEYYPPQYGWGEPSAQPDYTALQQQQPLQSAYPEPYQPEEPYYPQPEEPQEPEWRKDDYAEPYWPQEQYHHASRVLRVLICLFVCRAAPAQPAQPVSTRRAPTARVPPRTLARPLPALDETLETNEYHRSPGLRKRIHPKNKVVNIGFTEPRVSPSPGRMRTISRGSSGSAESDKAKSPKKPLSDLDIQIAHSPQLGAPAGEPTKSQMFESNRRRYGQVIGNTVDSWARQTVHVAEKVIPVAEVKATVDQAAHRRELKKTIERSLDRFEAILAKRDTVGKRQAFSKRVVNTSTSTSRST</sequence>
<evidence type="ECO:0000313" key="1">
    <source>
        <dbReference type="EMBL" id="KAI8429444.1"/>
    </source>
</evidence>
<evidence type="ECO:0000313" key="2">
    <source>
        <dbReference type="Proteomes" id="UP001064048"/>
    </source>
</evidence>
<dbReference type="Proteomes" id="UP001064048">
    <property type="component" value="Chromosome Z"/>
</dbReference>
<proteinExistence type="predicted"/>
<organism evidence="1 2">
    <name type="scientific">Choristoneura fumiferana</name>
    <name type="common">Spruce budworm moth</name>
    <name type="synonym">Archips fumiferana</name>
    <dbReference type="NCBI Taxonomy" id="7141"/>
    <lineage>
        <taxon>Eukaryota</taxon>
        <taxon>Metazoa</taxon>
        <taxon>Ecdysozoa</taxon>
        <taxon>Arthropoda</taxon>
        <taxon>Hexapoda</taxon>
        <taxon>Insecta</taxon>
        <taxon>Pterygota</taxon>
        <taxon>Neoptera</taxon>
        <taxon>Endopterygota</taxon>
        <taxon>Lepidoptera</taxon>
        <taxon>Glossata</taxon>
        <taxon>Ditrysia</taxon>
        <taxon>Tortricoidea</taxon>
        <taxon>Tortricidae</taxon>
        <taxon>Tortricinae</taxon>
        <taxon>Choristoneura</taxon>
    </lineage>
</organism>
<keyword evidence="2" id="KW-1185">Reference proteome</keyword>
<name>A0ACC0JZC6_CHOFU</name>
<comment type="caution">
    <text evidence="1">The sequence shown here is derived from an EMBL/GenBank/DDBJ whole genome shotgun (WGS) entry which is preliminary data.</text>
</comment>
<dbReference type="EMBL" id="CM046131">
    <property type="protein sequence ID" value="KAI8429444.1"/>
    <property type="molecule type" value="Genomic_DNA"/>
</dbReference>
<gene>
    <name evidence="1" type="ORF">MSG28_000084</name>
</gene>